<dbReference type="InterPro" id="IPR013783">
    <property type="entry name" value="Ig-like_fold"/>
</dbReference>
<feature type="domain" description="Fibronectin type-III" evidence="6">
    <location>
        <begin position="45"/>
        <end position="148"/>
    </location>
</feature>
<evidence type="ECO:0000256" key="4">
    <source>
        <dbReference type="SAM" id="MobiDB-lite"/>
    </source>
</evidence>
<feature type="signal peptide" evidence="5">
    <location>
        <begin position="1"/>
        <end position="34"/>
    </location>
</feature>
<dbReference type="AlphaFoldDB" id="A0AAU1UHI6"/>
<dbReference type="PANTHER" id="PTHR33307">
    <property type="entry name" value="ALPHA-RHAMNOSIDASE (EUROFUNG)"/>
    <property type="match status" value="1"/>
</dbReference>
<evidence type="ECO:0000256" key="5">
    <source>
        <dbReference type="SAM" id="SignalP"/>
    </source>
</evidence>
<dbReference type="InterPro" id="IPR008928">
    <property type="entry name" value="6-hairpin_glycosidase_sf"/>
</dbReference>
<dbReference type="InterPro" id="IPR035398">
    <property type="entry name" value="Bac_rhamnosid_C"/>
</dbReference>
<dbReference type="InterPro" id="IPR035396">
    <property type="entry name" value="Bac_rhamnosid6H"/>
</dbReference>
<organism evidence="7">
    <name type="scientific">Streptomyces sp. NBC_00119</name>
    <dbReference type="NCBI Taxonomy" id="2975659"/>
    <lineage>
        <taxon>Bacteria</taxon>
        <taxon>Bacillati</taxon>
        <taxon>Actinomycetota</taxon>
        <taxon>Actinomycetes</taxon>
        <taxon>Kitasatosporales</taxon>
        <taxon>Streptomycetaceae</taxon>
        <taxon>Streptomyces</taxon>
    </lineage>
</organism>
<dbReference type="InterPro" id="IPR013737">
    <property type="entry name" value="Bac_rhamnosid_N"/>
</dbReference>
<dbReference type="EC" id="3.2.1.40" evidence="2"/>
<dbReference type="Gene3D" id="2.60.120.260">
    <property type="entry name" value="Galactose-binding domain-like"/>
    <property type="match status" value="2"/>
</dbReference>
<dbReference type="Pfam" id="PF17390">
    <property type="entry name" value="Bac_rhamnosid_C"/>
    <property type="match status" value="1"/>
</dbReference>
<keyword evidence="3" id="KW-0378">Hydrolase</keyword>
<dbReference type="Pfam" id="PF08531">
    <property type="entry name" value="Bac_rhamnosid_N"/>
    <property type="match status" value="1"/>
</dbReference>
<dbReference type="SUPFAM" id="SSF48208">
    <property type="entry name" value="Six-hairpin glycosidases"/>
    <property type="match status" value="1"/>
</dbReference>
<evidence type="ECO:0000256" key="1">
    <source>
        <dbReference type="ARBA" id="ARBA00001445"/>
    </source>
</evidence>
<dbReference type="Gene3D" id="2.60.420.10">
    <property type="entry name" value="Maltose phosphorylase, domain 3"/>
    <property type="match status" value="1"/>
</dbReference>
<dbReference type="PROSITE" id="PS50853">
    <property type="entry name" value="FN3"/>
    <property type="match status" value="1"/>
</dbReference>
<name>A0AAU1UHI6_9ACTN</name>
<keyword evidence="5" id="KW-0732">Signal</keyword>
<dbReference type="InterPro" id="IPR016007">
    <property type="entry name" value="Alpha_rhamnosid"/>
</dbReference>
<dbReference type="EMBL" id="CP108195">
    <property type="protein sequence ID" value="WTS16964.1"/>
    <property type="molecule type" value="Genomic_DNA"/>
</dbReference>
<sequence>MSLQWPFPFRSGLRSGVVATAFGLTLALAPPAVADRAGPDHSPQAPAGLTVGDRVDPSAVDGTPPFGWLPRDVDSDEVQSAYELVVRDSAGRTVWDSGKVPGARQSWVPYVGPGLAPGTEYRWTVRTWDRSGAVSPYAGPATFVTGLGDADWSGAQWIRRPATGNDADNQWTAARKVMRVSGGSPVTGARVYTAAVGDWQVQANGRTVQRGSSYEYAGEGLYDVAELKGVEAGDELPVGVVTHYWSCKCQGRANGPAGPEGPDGLLVKVVVDHEDGTRDVMVSDGSWKVRRYEPQTVDTVSFRNKDAGDRVEYYDARAELTGWDKAAYDDGSWSGATVVGPHPRPNPADCSSYAFGSSPCAFTHLSATNAHLTRMVVHPKSLLRLPDGTVFADFGKVNSAVPSVSFQHGVAGRQLTFTTSYRRSNSTLSAAVSAGDTTVTLASTGNLHVGDRVTVDAPATGYGAGDPETRTVTAVDGKTATLDRALGKDHAAGSWVENSRAGTSALDTQGSNMRFFHTQRDGAQVAQPFTYWGWRYLQISDPGEKLTTDDITAVVQHTDAAHPATFSSSDDTLDDVFALMQHSALQSAQNVFLDTPTREKGQFLGDAIDESYATMAASGERSLTRQAIVSFMNSQARYWKNGAMNAVYPNGDGKRDIPDYTEMFPEWVLRYYRTTGDRELLAQALPVMKNISDYISSAVDSRGLVADLPGGSGAYKYGIIDWPAPMRYGYVTDGNVNRTVVNALGLGALRSTAEAADALGDADAHTLYDDRAEHLTAAMRAQLRDPGSGAWSDGLTATGSRIDHAGQHAQTFPVAYGAATSAEYPELGERISALGMQQGPMTLRTLLEALRVTDRPDTVVDLLTDPRHDGPAQVLAEGGTFLWEQWTPGCETSDCTGAQVSQSSSESLSHGWGGAGINGVIESVLGLTVTSPGAATVRIAPADKGLDHASGTQWTERGTVGVDWRRNRHGVDTEVTVPVNVTAIVALPVVHGGAYRVTGQGVRYLGIEDGRAVYRVGSGHVSFHARSTD</sequence>
<dbReference type="Pfam" id="PF25788">
    <property type="entry name" value="Ig_Rha78A_N"/>
    <property type="match status" value="1"/>
</dbReference>
<comment type="catalytic activity">
    <reaction evidence="1">
        <text>Hydrolysis of terminal non-reducing alpha-L-rhamnose residues in alpha-L-rhamnosides.</text>
        <dbReference type="EC" id="3.2.1.40"/>
    </reaction>
</comment>
<gene>
    <name evidence="7" type="ORF">OHU69_41530</name>
</gene>
<dbReference type="Gene3D" id="1.50.10.10">
    <property type="match status" value="1"/>
</dbReference>
<reference evidence="7" key="1">
    <citation type="submission" date="2022-10" db="EMBL/GenBank/DDBJ databases">
        <title>The complete genomes of actinobacterial strains from the NBC collection.</title>
        <authorList>
            <person name="Joergensen T.S."/>
            <person name="Alvarez Arevalo M."/>
            <person name="Sterndorff E.B."/>
            <person name="Faurdal D."/>
            <person name="Vuksanovic O."/>
            <person name="Mourched A.-S."/>
            <person name="Charusanti P."/>
            <person name="Shaw S."/>
            <person name="Blin K."/>
            <person name="Weber T."/>
        </authorList>
    </citation>
    <scope>NUCLEOTIDE SEQUENCE</scope>
    <source>
        <strain evidence="7">NBC_00119</strain>
    </source>
</reference>
<dbReference type="Pfam" id="PF17389">
    <property type="entry name" value="Bac_rhamnosid6H"/>
    <property type="match status" value="1"/>
</dbReference>
<feature type="region of interest" description="Disordered" evidence="4">
    <location>
        <begin position="34"/>
        <end position="57"/>
    </location>
</feature>
<evidence type="ECO:0000256" key="3">
    <source>
        <dbReference type="ARBA" id="ARBA00022801"/>
    </source>
</evidence>
<accession>A0AAU1UHI6</accession>
<dbReference type="PANTHER" id="PTHR33307:SF6">
    <property type="entry name" value="ALPHA-RHAMNOSIDASE (EUROFUNG)-RELATED"/>
    <property type="match status" value="1"/>
</dbReference>
<evidence type="ECO:0000256" key="2">
    <source>
        <dbReference type="ARBA" id="ARBA00012652"/>
    </source>
</evidence>
<dbReference type="InterPro" id="IPR003961">
    <property type="entry name" value="FN3_dom"/>
</dbReference>
<evidence type="ECO:0000259" key="6">
    <source>
        <dbReference type="PROSITE" id="PS50853"/>
    </source>
</evidence>
<dbReference type="GO" id="GO:0005975">
    <property type="term" value="P:carbohydrate metabolic process"/>
    <property type="evidence" value="ECO:0007669"/>
    <property type="project" value="InterPro"/>
</dbReference>
<proteinExistence type="predicted"/>
<dbReference type="InterPro" id="IPR012341">
    <property type="entry name" value="6hp_glycosidase-like_sf"/>
</dbReference>
<dbReference type="GO" id="GO:0030596">
    <property type="term" value="F:alpha-L-rhamnosidase activity"/>
    <property type="evidence" value="ECO:0007669"/>
    <property type="project" value="UniProtKB-EC"/>
</dbReference>
<protein>
    <recommendedName>
        <fullName evidence="2">alpha-L-rhamnosidase</fullName>
        <ecNumber evidence="2">3.2.1.40</ecNumber>
    </recommendedName>
</protein>
<feature type="chain" id="PRO_5043457398" description="alpha-L-rhamnosidase" evidence="5">
    <location>
        <begin position="35"/>
        <end position="1029"/>
    </location>
</feature>
<dbReference type="Gene3D" id="2.60.40.10">
    <property type="entry name" value="Immunoglobulins"/>
    <property type="match status" value="1"/>
</dbReference>
<evidence type="ECO:0000313" key="7">
    <source>
        <dbReference type="EMBL" id="WTS16964.1"/>
    </source>
</evidence>